<sequence>MADEWKLKKDGNLDISSLTGFRTVVVQDGAVVLQIKAATSPEHFPTGDKLEQFSLSPQTAAELGRDLLDAAEILLQKPEGEMH</sequence>
<dbReference type="EMBL" id="LHZR01000114">
    <property type="protein sequence ID" value="KXV45946.1"/>
    <property type="molecule type" value="Genomic_DNA"/>
</dbReference>
<evidence type="ECO:0000313" key="2">
    <source>
        <dbReference type="Proteomes" id="UP000075636"/>
    </source>
</evidence>
<proteinExistence type="predicted"/>
<dbReference type="Proteomes" id="UP000075636">
    <property type="component" value="Unassembled WGS sequence"/>
</dbReference>
<reference evidence="1 2" key="1">
    <citation type="submission" date="2015-06" db="EMBL/GenBank/DDBJ databases">
        <title>Improved classification and identification of acetic acid bacteria using matrix-assisted laser desorption/ionization time-of-flight mass spectrometry; Gluconobacter nephelii and Gluconobacter uchimurae are later heterotypic synonyms of Gluconobacter japonicus and Gluconobacter oxydans, respectively.</title>
        <authorList>
            <person name="Li L."/>
            <person name="Cleenwerck I."/>
            <person name="De Vuyst L."/>
            <person name="Vandamme P."/>
        </authorList>
    </citation>
    <scope>NUCLEOTIDE SEQUENCE [LARGE SCALE GENOMIC DNA]</scope>
    <source>
        <strain evidence="1 2">LMG 1768</strain>
    </source>
</reference>
<comment type="caution">
    <text evidence="1">The sequence shown here is derived from an EMBL/GenBank/DDBJ whole genome shotgun (WGS) entry which is preliminary data.</text>
</comment>
<organism evidence="1 2">
    <name type="scientific">Gluconobacter albidus</name>
    <dbReference type="NCBI Taxonomy" id="318683"/>
    <lineage>
        <taxon>Bacteria</taxon>
        <taxon>Pseudomonadati</taxon>
        <taxon>Pseudomonadota</taxon>
        <taxon>Alphaproteobacteria</taxon>
        <taxon>Acetobacterales</taxon>
        <taxon>Acetobacteraceae</taxon>
        <taxon>Gluconobacter</taxon>
    </lineage>
</organism>
<evidence type="ECO:0000313" key="1">
    <source>
        <dbReference type="EMBL" id="KXV45946.1"/>
    </source>
</evidence>
<accession>A0A149TF69</accession>
<dbReference type="OrthoDB" id="7281433at2"/>
<dbReference type="RefSeq" id="WP_062110743.1">
    <property type="nucleotide sequence ID" value="NZ_LHZR01000114.1"/>
</dbReference>
<name>A0A149TF69_9PROT</name>
<gene>
    <name evidence="1" type="ORF">AD945_17525</name>
</gene>
<dbReference type="AlphaFoldDB" id="A0A149TF69"/>
<dbReference type="PATRIC" id="fig|318683.6.peg.401"/>
<protein>
    <submittedName>
        <fullName evidence="1">Uncharacterized protein</fullName>
    </submittedName>
</protein>